<reference evidence="1 2" key="1">
    <citation type="submission" date="2017-02" db="EMBL/GenBank/DDBJ databases">
        <title>The new phylogeny of genus Mycobacterium.</title>
        <authorList>
            <person name="Tortoli E."/>
            <person name="Trovato A."/>
            <person name="Cirillo D.M."/>
        </authorList>
    </citation>
    <scope>NUCLEOTIDE SEQUENCE [LARGE SCALE GENOMIC DNA]</scope>
    <source>
        <strain evidence="1 2">DSM 45145</strain>
    </source>
</reference>
<evidence type="ECO:0000313" key="1">
    <source>
        <dbReference type="EMBL" id="ORB07238.1"/>
    </source>
</evidence>
<gene>
    <name evidence="1" type="ORF">BST37_23080</name>
</gene>
<comment type="caution">
    <text evidence="1">The sequence shown here is derived from an EMBL/GenBank/DDBJ whole genome shotgun (WGS) entry which is preliminary data.</text>
</comment>
<dbReference type="EMBL" id="MVIC01000194">
    <property type="protein sequence ID" value="ORB07238.1"/>
    <property type="molecule type" value="Genomic_DNA"/>
</dbReference>
<dbReference type="RefSeq" id="WP_139798115.1">
    <property type="nucleotide sequence ID" value="NZ_MVIC01000194.1"/>
</dbReference>
<accession>A0ABX3SZA4</accession>
<keyword evidence="2" id="KW-1185">Reference proteome</keyword>
<sequence length="80" mass="9126">EPSWALLFLDPACDRQLGLPATTLCALLDAPYASLMEPEARHRLHEQIQQQLVKRPHYHVSYKLHTPNGVLTMLEFGEAF</sequence>
<organism evidence="1 2">
    <name type="scientific">Mycobacterium noviomagense</name>
    <dbReference type="NCBI Taxonomy" id="459858"/>
    <lineage>
        <taxon>Bacteria</taxon>
        <taxon>Bacillati</taxon>
        <taxon>Actinomycetota</taxon>
        <taxon>Actinomycetes</taxon>
        <taxon>Mycobacteriales</taxon>
        <taxon>Mycobacteriaceae</taxon>
        <taxon>Mycobacterium</taxon>
    </lineage>
</organism>
<feature type="non-terminal residue" evidence="1">
    <location>
        <position position="80"/>
    </location>
</feature>
<dbReference type="Gene3D" id="3.30.450.20">
    <property type="entry name" value="PAS domain"/>
    <property type="match status" value="1"/>
</dbReference>
<proteinExistence type="predicted"/>
<evidence type="ECO:0000313" key="2">
    <source>
        <dbReference type="Proteomes" id="UP000192374"/>
    </source>
</evidence>
<feature type="non-terminal residue" evidence="1">
    <location>
        <position position="1"/>
    </location>
</feature>
<dbReference type="Proteomes" id="UP000192374">
    <property type="component" value="Unassembled WGS sequence"/>
</dbReference>
<name>A0ABX3SZA4_9MYCO</name>
<protein>
    <submittedName>
        <fullName evidence="1">Uncharacterized protein</fullName>
    </submittedName>
</protein>